<dbReference type="EC" id="2.3.2.31" evidence="2"/>
<proteinExistence type="predicted"/>
<protein>
    <recommendedName>
        <fullName evidence="2">RBR-type E3 ubiquitin transferase</fullName>
        <ecNumber evidence="2">2.3.2.31</ecNumber>
    </recommendedName>
</protein>
<sequence length="188" mass="22221">MSQCVNKHLNEEINEKMATREIKCPLQSCSQPFSRKDIRKWVNGDLYEKYNHYRFVNQIRRDPKFCACPFPNCLGYVLHDQKTKFPCVNCPKCNNDFCSVCKSEWHHEYTCKEAQAIFDKHSPEKKSLDFLQKNAKKCPKCQSPIIKSEGCDHITCTCNFQFCYSCLENWEECQKGKGHKEGCVFRWY</sequence>
<keyword evidence="8" id="KW-0862">Zinc</keyword>
<reference evidence="10" key="1">
    <citation type="submission" date="2022-08" db="EMBL/GenBank/DDBJ databases">
        <title>Novel sulphate-reducing endosymbionts in the free-living metamonad Anaeramoeba.</title>
        <authorList>
            <person name="Jerlstrom-Hultqvist J."/>
            <person name="Cepicka I."/>
            <person name="Gallot-Lavallee L."/>
            <person name="Salas-Leiva D."/>
            <person name="Curtis B.A."/>
            <person name="Zahonova K."/>
            <person name="Pipaliya S."/>
            <person name="Dacks J."/>
            <person name="Roger A.J."/>
        </authorList>
    </citation>
    <scope>NUCLEOTIDE SEQUENCE</scope>
    <source>
        <strain evidence="10">Busselton2</strain>
    </source>
</reference>
<keyword evidence="4" id="KW-0479">Metal-binding</keyword>
<dbReference type="CDD" id="cd20335">
    <property type="entry name" value="BRcat_RBR"/>
    <property type="match status" value="1"/>
</dbReference>
<comment type="catalytic activity">
    <reaction evidence="1">
        <text>[E2 ubiquitin-conjugating enzyme]-S-ubiquitinyl-L-cysteine + [acceptor protein]-L-lysine = [E2 ubiquitin-conjugating enzyme]-L-cysteine + [acceptor protein]-N(6)-ubiquitinyl-L-lysine.</text>
        <dbReference type="EC" id="2.3.2.31"/>
    </reaction>
</comment>
<keyword evidence="6" id="KW-0863">Zinc-finger</keyword>
<evidence type="ECO:0000256" key="6">
    <source>
        <dbReference type="ARBA" id="ARBA00022771"/>
    </source>
</evidence>
<dbReference type="EMBL" id="JANTQA010000012">
    <property type="protein sequence ID" value="KAJ3449208.1"/>
    <property type="molecule type" value="Genomic_DNA"/>
</dbReference>
<evidence type="ECO:0000256" key="7">
    <source>
        <dbReference type="ARBA" id="ARBA00022786"/>
    </source>
</evidence>
<name>A0AAV8A9N5_9EUKA</name>
<keyword evidence="3 10" id="KW-0808">Transferase</keyword>
<dbReference type="Pfam" id="PF22191">
    <property type="entry name" value="IBR_1"/>
    <property type="match status" value="1"/>
</dbReference>
<dbReference type="PROSITE" id="PS51873">
    <property type="entry name" value="TRIAD"/>
    <property type="match status" value="1"/>
</dbReference>
<evidence type="ECO:0000256" key="3">
    <source>
        <dbReference type="ARBA" id="ARBA00022679"/>
    </source>
</evidence>
<evidence type="ECO:0000256" key="5">
    <source>
        <dbReference type="ARBA" id="ARBA00022737"/>
    </source>
</evidence>
<evidence type="ECO:0000256" key="8">
    <source>
        <dbReference type="ARBA" id="ARBA00022833"/>
    </source>
</evidence>
<dbReference type="AlphaFoldDB" id="A0AAV8A9N5"/>
<feature type="domain" description="RING-type" evidence="9">
    <location>
        <begin position="1"/>
        <end position="187"/>
    </location>
</feature>
<dbReference type="GO" id="GO:0061630">
    <property type="term" value="F:ubiquitin protein ligase activity"/>
    <property type="evidence" value="ECO:0007669"/>
    <property type="project" value="UniProtKB-EC"/>
</dbReference>
<dbReference type="InterPro" id="IPR002867">
    <property type="entry name" value="IBR_dom"/>
</dbReference>
<dbReference type="GO" id="GO:0008270">
    <property type="term" value="F:zinc ion binding"/>
    <property type="evidence" value="ECO:0007669"/>
    <property type="project" value="UniProtKB-KW"/>
</dbReference>
<dbReference type="Gene3D" id="1.20.120.1750">
    <property type="match status" value="1"/>
</dbReference>
<gene>
    <name evidence="10" type="ORF">M0812_05353</name>
</gene>
<evidence type="ECO:0000313" key="10">
    <source>
        <dbReference type="EMBL" id="KAJ3449208.1"/>
    </source>
</evidence>
<keyword evidence="5" id="KW-0677">Repeat</keyword>
<dbReference type="Pfam" id="PF01485">
    <property type="entry name" value="IBR"/>
    <property type="match status" value="1"/>
</dbReference>
<evidence type="ECO:0000256" key="4">
    <source>
        <dbReference type="ARBA" id="ARBA00022723"/>
    </source>
</evidence>
<comment type="caution">
    <text evidence="10">The sequence shown here is derived from an EMBL/GenBank/DDBJ whole genome shotgun (WGS) entry which is preliminary data.</text>
</comment>
<evidence type="ECO:0000256" key="2">
    <source>
        <dbReference type="ARBA" id="ARBA00012251"/>
    </source>
</evidence>
<dbReference type="SMART" id="SM00647">
    <property type="entry name" value="IBR"/>
    <property type="match status" value="2"/>
</dbReference>
<evidence type="ECO:0000259" key="9">
    <source>
        <dbReference type="PROSITE" id="PS51873"/>
    </source>
</evidence>
<dbReference type="SUPFAM" id="SSF57850">
    <property type="entry name" value="RING/U-box"/>
    <property type="match status" value="3"/>
</dbReference>
<organism evidence="10 11">
    <name type="scientific">Anaeramoeba flamelloides</name>
    <dbReference type="NCBI Taxonomy" id="1746091"/>
    <lineage>
        <taxon>Eukaryota</taxon>
        <taxon>Metamonada</taxon>
        <taxon>Anaeramoebidae</taxon>
        <taxon>Anaeramoeba</taxon>
    </lineage>
</organism>
<evidence type="ECO:0000256" key="1">
    <source>
        <dbReference type="ARBA" id="ARBA00001798"/>
    </source>
</evidence>
<dbReference type="InterPro" id="IPR031127">
    <property type="entry name" value="E3_UB_ligase_RBR"/>
</dbReference>
<dbReference type="Proteomes" id="UP001146793">
    <property type="component" value="Unassembled WGS sequence"/>
</dbReference>
<dbReference type="InterPro" id="IPR044066">
    <property type="entry name" value="TRIAD_supradom"/>
</dbReference>
<dbReference type="PANTHER" id="PTHR11685">
    <property type="entry name" value="RBR FAMILY RING FINGER AND IBR DOMAIN-CONTAINING"/>
    <property type="match status" value="1"/>
</dbReference>
<accession>A0AAV8A9N5</accession>
<dbReference type="GO" id="GO:0016567">
    <property type="term" value="P:protein ubiquitination"/>
    <property type="evidence" value="ECO:0007669"/>
    <property type="project" value="InterPro"/>
</dbReference>
<keyword evidence="7" id="KW-0833">Ubl conjugation pathway</keyword>
<evidence type="ECO:0000313" key="11">
    <source>
        <dbReference type="Proteomes" id="UP001146793"/>
    </source>
</evidence>